<dbReference type="EMBL" id="AUPL01003381">
    <property type="protein sequence ID" value="ESL08908.1"/>
    <property type="molecule type" value="Genomic_DNA"/>
</dbReference>
<feature type="non-terminal residue" evidence="2">
    <location>
        <position position="464"/>
    </location>
</feature>
<accession>A0A061J0G7</accession>
<reference evidence="2 3" key="1">
    <citation type="submission" date="2013-07" db="EMBL/GenBank/DDBJ databases">
        <authorList>
            <person name="Stoco P.H."/>
            <person name="Wagner G."/>
            <person name="Gerber A."/>
            <person name="Zaha A."/>
            <person name="Thompson C."/>
            <person name="Bartholomeu D.C."/>
            <person name="Luckemeyer D.D."/>
            <person name="Bahia D."/>
            <person name="Loreto E."/>
            <person name="Prestes E.B."/>
            <person name="Lima F.M."/>
            <person name="Rodrigues-Luiz G."/>
            <person name="Vallejo G.A."/>
            <person name="Filho J.F."/>
            <person name="Monteiro K.M."/>
            <person name="Tyler K.M."/>
            <person name="de Almeida L.G."/>
            <person name="Ortiz M.F."/>
            <person name="Siervo M.A."/>
            <person name="de Moraes M.H."/>
            <person name="Cunha O.L."/>
            <person name="Mendonca-Neto R."/>
            <person name="Silva R."/>
            <person name="Teixeira S.M."/>
            <person name="Murta S.M."/>
            <person name="Sincero T.C."/>
            <person name="Mendes T.A."/>
            <person name="Urmenyi T.P."/>
            <person name="Silva V.G."/>
            <person name="da Rocha W.D."/>
            <person name="Andersson B."/>
            <person name="Romanha A.J."/>
            <person name="Steindel M."/>
            <person name="de Vasconcelos A.T."/>
            <person name="Grisard E.C."/>
        </authorList>
    </citation>
    <scope>NUCLEOTIDE SEQUENCE [LARGE SCALE GENOMIC DNA]</scope>
    <source>
        <strain evidence="2 3">SC58</strain>
    </source>
</reference>
<keyword evidence="1" id="KW-0812">Transmembrane</keyword>
<evidence type="ECO:0000313" key="2">
    <source>
        <dbReference type="EMBL" id="ESL08908.1"/>
    </source>
</evidence>
<gene>
    <name evidence="2" type="ORF">TRSC58_03381</name>
</gene>
<sequence length="464" mass="51424">MHACSATTPRLHVYVFRHFFFICFVGGRGFSCALRFKNTNNNGRKKKTRWRWRWRKQTAGHRASLQHTRMDAIEQVVVYADVRDAQLLEQLTEAVIALCKNYIIHPSPDSDTADPLLFLHLWEKERDNVWEHVNNNVPIMRRLECFVTDSKNQADGAVAYALYYRQMPVLSLAAVVTGAAEEETEVSEDWIATALYFTAAGLGCSSPSEALAVFFTFPKAAGKVVALEGECGVLVAEQSRLLRDYIRHEWGLPVQLVGASGCDLQSVDAFGREPTTAEEEREPAVYASLIDELLRNREFCTLRDADPQLHGALCALNRHHNLRLLRYRLQRGIHVILCRPLSFVLEGLFRGGESQATQPLSALSGIVASIQNFEHHWLGLPRTEVILIRARDDAAATTATAAGASLKWAQYLWGGGQIPIDALSGWHAVTMAGGSGEGGKLTNRLDDAVRDAVVSVFAPTGVGE</sequence>
<protein>
    <submittedName>
        <fullName evidence="2">Uncharacterized protein</fullName>
    </submittedName>
</protein>
<dbReference type="Proteomes" id="UP000031737">
    <property type="component" value="Unassembled WGS sequence"/>
</dbReference>
<keyword evidence="1" id="KW-0472">Membrane</keyword>
<proteinExistence type="predicted"/>
<comment type="caution">
    <text evidence="2">The sequence shown here is derived from an EMBL/GenBank/DDBJ whole genome shotgun (WGS) entry which is preliminary data.</text>
</comment>
<dbReference type="VEuPathDB" id="TriTrypDB:TRSC58_03381"/>
<keyword evidence="3" id="KW-1185">Reference proteome</keyword>
<feature type="transmembrane region" description="Helical" evidence="1">
    <location>
        <begin position="15"/>
        <end position="36"/>
    </location>
</feature>
<name>A0A061J0G7_TRYRA</name>
<keyword evidence="1" id="KW-1133">Transmembrane helix</keyword>
<dbReference type="AlphaFoldDB" id="A0A061J0G7"/>
<evidence type="ECO:0000313" key="3">
    <source>
        <dbReference type="Proteomes" id="UP000031737"/>
    </source>
</evidence>
<organism evidence="2 3">
    <name type="scientific">Trypanosoma rangeli SC58</name>
    <dbReference type="NCBI Taxonomy" id="429131"/>
    <lineage>
        <taxon>Eukaryota</taxon>
        <taxon>Discoba</taxon>
        <taxon>Euglenozoa</taxon>
        <taxon>Kinetoplastea</taxon>
        <taxon>Metakinetoplastina</taxon>
        <taxon>Trypanosomatida</taxon>
        <taxon>Trypanosomatidae</taxon>
        <taxon>Trypanosoma</taxon>
        <taxon>Herpetosoma</taxon>
    </lineage>
</organism>
<dbReference type="OrthoDB" id="263352at2759"/>
<evidence type="ECO:0000256" key="1">
    <source>
        <dbReference type="SAM" id="Phobius"/>
    </source>
</evidence>